<keyword evidence="3" id="KW-1185">Reference proteome</keyword>
<dbReference type="AlphaFoldDB" id="A0A8S3YP93"/>
<dbReference type="EMBL" id="CAJHNH020000632">
    <property type="protein sequence ID" value="CAG5118934.1"/>
    <property type="molecule type" value="Genomic_DNA"/>
</dbReference>
<comment type="caution">
    <text evidence="2">The sequence shown here is derived from an EMBL/GenBank/DDBJ whole genome shotgun (WGS) entry which is preliminary data.</text>
</comment>
<feature type="region of interest" description="Disordered" evidence="1">
    <location>
        <begin position="25"/>
        <end position="62"/>
    </location>
</feature>
<feature type="compositionally biased region" description="Basic and acidic residues" evidence="1">
    <location>
        <begin position="28"/>
        <end position="57"/>
    </location>
</feature>
<protein>
    <submittedName>
        <fullName evidence="2">Uncharacterized protein</fullName>
    </submittedName>
</protein>
<reference evidence="2" key="1">
    <citation type="submission" date="2021-04" db="EMBL/GenBank/DDBJ databases">
        <authorList>
            <consortium name="Molecular Ecology Group"/>
        </authorList>
    </citation>
    <scope>NUCLEOTIDE SEQUENCE</scope>
</reference>
<sequence>MISDVEQEGRSKLFLDQVQTVAVGMASSDRREMSVDSDDEVWKRRSVSDNKVEEEKSSQLSPLTSHLRSLDLSGAREYLLRQFEDEIEPAELPGDQEKHSGIAGKSPVDLETVQSEISETSYADVFSHSYSMLAQ</sequence>
<evidence type="ECO:0000313" key="2">
    <source>
        <dbReference type="EMBL" id="CAG5118934.1"/>
    </source>
</evidence>
<evidence type="ECO:0000256" key="1">
    <source>
        <dbReference type="SAM" id="MobiDB-lite"/>
    </source>
</evidence>
<feature type="region of interest" description="Disordered" evidence="1">
    <location>
        <begin position="88"/>
        <end position="107"/>
    </location>
</feature>
<name>A0A8S3YP93_9EUPU</name>
<evidence type="ECO:0000313" key="3">
    <source>
        <dbReference type="Proteomes" id="UP000678393"/>
    </source>
</evidence>
<proteinExistence type="predicted"/>
<dbReference type="Proteomes" id="UP000678393">
    <property type="component" value="Unassembled WGS sequence"/>
</dbReference>
<organism evidence="2 3">
    <name type="scientific">Candidula unifasciata</name>
    <dbReference type="NCBI Taxonomy" id="100452"/>
    <lineage>
        <taxon>Eukaryota</taxon>
        <taxon>Metazoa</taxon>
        <taxon>Spiralia</taxon>
        <taxon>Lophotrochozoa</taxon>
        <taxon>Mollusca</taxon>
        <taxon>Gastropoda</taxon>
        <taxon>Heterobranchia</taxon>
        <taxon>Euthyneura</taxon>
        <taxon>Panpulmonata</taxon>
        <taxon>Eupulmonata</taxon>
        <taxon>Stylommatophora</taxon>
        <taxon>Helicina</taxon>
        <taxon>Helicoidea</taxon>
        <taxon>Geomitridae</taxon>
        <taxon>Candidula</taxon>
    </lineage>
</organism>
<gene>
    <name evidence="2" type="ORF">CUNI_LOCUS4492</name>
</gene>
<accession>A0A8S3YP93</accession>
<feature type="non-terminal residue" evidence="2">
    <location>
        <position position="135"/>
    </location>
</feature>